<evidence type="ECO:0008006" key="3">
    <source>
        <dbReference type="Google" id="ProtNLM"/>
    </source>
</evidence>
<gene>
    <name evidence="1" type="ORF">AB0D65_32680</name>
</gene>
<dbReference type="Proteomes" id="UP001551582">
    <property type="component" value="Unassembled WGS sequence"/>
</dbReference>
<reference evidence="1 2" key="1">
    <citation type="submission" date="2024-06" db="EMBL/GenBank/DDBJ databases">
        <title>The Natural Products Discovery Center: Release of the First 8490 Sequenced Strains for Exploring Actinobacteria Biosynthetic Diversity.</title>
        <authorList>
            <person name="Kalkreuter E."/>
            <person name="Kautsar S.A."/>
            <person name="Yang D."/>
            <person name="Bader C.D."/>
            <person name="Teijaro C.N."/>
            <person name="Fluegel L."/>
            <person name="Davis C.M."/>
            <person name="Simpson J.R."/>
            <person name="Lauterbach L."/>
            <person name="Steele A.D."/>
            <person name="Gui C."/>
            <person name="Meng S."/>
            <person name="Li G."/>
            <person name="Viehrig K."/>
            <person name="Ye F."/>
            <person name="Su P."/>
            <person name="Kiefer A.F."/>
            <person name="Nichols A."/>
            <person name="Cepeda A.J."/>
            <person name="Yan W."/>
            <person name="Fan B."/>
            <person name="Jiang Y."/>
            <person name="Adhikari A."/>
            <person name="Zheng C.-J."/>
            <person name="Schuster L."/>
            <person name="Cowan T.M."/>
            <person name="Smanski M.J."/>
            <person name="Chevrette M.G."/>
            <person name="De Carvalho L.P.S."/>
            <person name="Shen B."/>
        </authorList>
    </citation>
    <scope>NUCLEOTIDE SEQUENCE [LARGE SCALE GENOMIC DNA]</scope>
    <source>
        <strain evidence="1 2">NPDC048274</strain>
    </source>
</reference>
<sequence>MYAYQRGRIPTHHIAHADEVAHWILRMADRAGRHATGQVITVDGGLELV</sequence>
<protein>
    <recommendedName>
        <fullName evidence="3">SDR family oxidoreductase</fullName>
    </recommendedName>
</protein>
<dbReference type="SUPFAM" id="SSF51735">
    <property type="entry name" value="NAD(P)-binding Rossmann-fold domains"/>
    <property type="match status" value="1"/>
</dbReference>
<dbReference type="EMBL" id="JBEZLS010000032">
    <property type="protein sequence ID" value="MEU9355624.1"/>
    <property type="molecule type" value="Genomic_DNA"/>
</dbReference>
<evidence type="ECO:0000313" key="2">
    <source>
        <dbReference type="Proteomes" id="UP001551582"/>
    </source>
</evidence>
<evidence type="ECO:0000313" key="1">
    <source>
        <dbReference type="EMBL" id="MEU9355624.1"/>
    </source>
</evidence>
<dbReference type="InterPro" id="IPR036291">
    <property type="entry name" value="NAD(P)-bd_dom_sf"/>
</dbReference>
<comment type="caution">
    <text evidence="1">The sequence shown here is derived from an EMBL/GenBank/DDBJ whole genome shotgun (WGS) entry which is preliminary data.</text>
</comment>
<dbReference type="RefSeq" id="WP_359988713.1">
    <property type="nucleotide sequence ID" value="NZ_JBEZLS010000032.1"/>
</dbReference>
<accession>A0ABV3EEN8</accession>
<proteinExistence type="predicted"/>
<organism evidence="1 2">
    <name type="scientific">Streptomyces griseoloalbus</name>
    <dbReference type="NCBI Taxonomy" id="67303"/>
    <lineage>
        <taxon>Bacteria</taxon>
        <taxon>Bacillati</taxon>
        <taxon>Actinomycetota</taxon>
        <taxon>Actinomycetes</taxon>
        <taxon>Kitasatosporales</taxon>
        <taxon>Streptomycetaceae</taxon>
        <taxon>Streptomyces</taxon>
    </lineage>
</organism>
<dbReference type="Gene3D" id="3.40.50.720">
    <property type="entry name" value="NAD(P)-binding Rossmann-like Domain"/>
    <property type="match status" value="1"/>
</dbReference>
<name>A0ABV3EEN8_9ACTN</name>
<keyword evidence="2" id="KW-1185">Reference proteome</keyword>